<dbReference type="SUPFAM" id="SSF51126">
    <property type="entry name" value="Pectin lyase-like"/>
    <property type="match status" value="1"/>
</dbReference>
<evidence type="ECO:0000313" key="3">
    <source>
        <dbReference type="EMBL" id="KPL07838.1"/>
    </source>
</evidence>
<sequence length="494" mass="51744">MRGTWQSVAAIVASVSLVFSAPATVIRVPEEYPTIQAGIDEAADGDTVLVAGGTYTGDGNRDIDVGGKEITVVSESGPEVTIIDCEGTISDQHRGFYFHNGEGANSVVRGFTIQNGYAYGDTWPDDCGGAILCENASPTIVGNTICGNSAGYGGGIYCRGSSAWIVSNTMTGNAATYHGGGIRCGDESAVIVVGNRITGNAAERGGGISCWQSTATIMRNAIIGNVASLYGGGIRWWASAPAIDGNVIAGNTASTDGGGISCSWYSFPAIGNNTFTGNRADEGGGLTGAWHCSATVMNSILWGDSAVTASEILLDSMSSISITYSDVQGGWPGEGNIDADPEFVLAEKGDHRLLWGSPCIDSGNPDSLDPDGTRRDVGAYYFDQDDYLTLYLTADTTRVSPGGTLGVTYTVINRWAQPEPLWVLTEAILPNGNPFPVMGPDQYALPANHTEQRHLNHIVPGAAPFGLYGYGSRIGMPPSTLYDEDSFTFTVVEQ</sequence>
<evidence type="ECO:0000313" key="4">
    <source>
        <dbReference type="Proteomes" id="UP000051035"/>
    </source>
</evidence>
<dbReference type="AlphaFoldDB" id="A0A0S8JGR6"/>
<feature type="chain" id="PRO_5006648958" description="Periplasmic copper-binding protein NosD beta helix domain-containing protein" evidence="1">
    <location>
        <begin position="24"/>
        <end position="494"/>
    </location>
</feature>
<protein>
    <recommendedName>
        <fullName evidence="2">Periplasmic copper-binding protein NosD beta helix domain-containing protein</fullName>
    </recommendedName>
</protein>
<organism evidence="3 4">
    <name type="scientific">candidate division TA06 bacterium SM1_40</name>
    <dbReference type="NCBI Taxonomy" id="1703773"/>
    <lineage>
        <taxon>Bacteria</taxon>
        <taxon>Bacteria division TA06</taxon>
    </lineage>
</organism>
<evidence type="ECO:0000256" key="1">
    <source>
        <dbReference type="SAM" id="SignalP"/>
    </source>
</evidence>
<dbReference type="InterPro" id="IPR007742">
    <property type="entry name" value="NosD_dom"/>
</dbReference>
<dbReference type="Pfam" id="PF05048">
    <property type="entry name" value="NosD"/>
    <property type="match status" value="1"/>
</dbReference>
<proteinExistence type="predicted"/>
<dbReference type="InterPro" id="IPR011050">
    <property type="entry name" value="Pectin_lyase_fold/virulence"/>
</dbReference>
<keyword evidence="1" id="KW-0732">Signal</keyword>
<feature type="domain" description="Periplasmic copper-binding protein NosD beta helix" evidence="2">
    <location>
        <begin position="72"/>
        <end position="251"/>
    </location>
</feature>
<comment type="caution">
    <text evidence="3">The sequence shown here is derived from an EMBL/GenBank/DDBJ whole genome shotgun (WGS) entry which is preliminary data.</text>
</comment>
<dbReference type="Gene3D" id="2.160.20.10">
    <property type="entry name" value="Single-stranded right-handed beta-helix, Pectin lyase-like"/>
    <property type="match status" value="1"/>
</dbReference>
<dbReference type="InterPro" id="IPR012334">
    <property type="entry name" value="Pectin_lyas_fold"/>
</dbReference>
<dbReference type="EMBL" id="LJVA01000119">
    <property type="protein sequence ID" value="KPL07838.1"/>
    <property type="molecule type" value="Genomic_DNA"/>
</dbReference>
<evidence type="ECO:0000259" key="2">
    <source>
        <dbReference type="Pfam" id="PF05048"/>
    </source>
</evidence>
<dbReference type="Proteomes" id="UP000051035">
    <property type="component" value="Unassembled WGS sequence"/>
</dbReference>
<accession>A0A0S8JGR6</accession>
<reference evidence="3 4" key="1">
    <citation type="journal article" date="2015" name="Microbiome">
        <title>Genomic resolution of linkages in carbon, nitrogen, and sulfur cycling among widespread estuary sediment bacteria.</title>
        <authorList>
            <person name="Baker B.J."/>
            <person name="Lazar C.S."/>
            <person name="Teske A.P."/>
            <person name="Dick G.J."/>
        </authorList>
    </citation>
    <scope>NUCLEOTIDE SEQUENCE [LARGE SCALE GENOMIC DNA]</scope>
    <source>
        <strain evidence="3">SM1_40</strain>
    </source>
</reference>
<feature type="signal peptide" evidence="1">
    <location>
        <begin position="1"/>
        <end position="23"/>
    </location>
</feature>
<name>A0A0S8JGR6_UNCT6</name>
<gene>
    <name evidence="3" type="ORF">AMJ71_08830</name>
</gene>